<evidence type="ECO:0000313" key="3">
    <source>
        <dbReference type="EMBL" id="PQO37411.1"/>
    </source>
</evidence>
<dbReference type="GO" id="GO:0016787">
    <property type="term" value="F:hydrolase activity"/>
    <property type="evidence" value="ECO:0007669"/>
    <property type="project" value="UniProtKB-KW"/>
</dbReference>
<evidence type="ECO:0000256" key="1">
    <source>
        <dbReference type="ARBA" id="ARBA00022801"/>
    </source>
</evidence>
<dbReference type="SUPFAM" id="SSF53474">
    <property type="entry name" value="alpha/beta-Hydrolases"/>
    <property type="match status" value="1"/>
</dbReference>
<dbReference type="PANTHER" id="PTHR48081:SF13">
    <property type="entry name" value="ALPHA_BETA HYDROLASE"/>
    <property type="match status" value="1"/>
</dbReference>
<evidence type="ECO:0000313" key="4">
    <source>
        <dbReference type="Proteomes" id="UP000238322"/>
    </source>
</evidence>
<protein>
    <submittedName>
        <fullName evidence="3">Alpha/beta hydrolase</fullName>
    </submittedName>
</protein>
<organism evidence="3 4">
    <name type="scientific">Blastopirellula marina</name>
    <dbReference type="NCBI Taxonomy" id="124"/>
    <lineage>
        <taxon>Bacteria</taxon>
        <taxon>Pseudomonadati</taxon>
        <taxon>Planctomycetota</taxon>
        <taxon>Planctomycetia</taxon>
        <taxon>Pirellulales</taxon>
        <taxon>Pirellulaceae</taxon>
        <taxon>Blastopirellula</taxon>
    </lineage>
</organism>
<dbReference type="InterPro" id="IPR049492">
    <property type="entry name" value="BD-FAE-like_dom"/>
</dbReference>
<sequence>MVPAPPLAARNAMQRVSIAEALPFALIRNVMIQRTTRQLAAWFLMLVLSGTILADDARLPVHQEVIYGHKDGLAMTFDVFRPDEEPNGAAVVFIVSGGWFSKWSPPLQTRALMSPFLAKGYTGFAVRHGSSPKYSISEAVSDVRQAIRTIRRDAEQYGIDPNRIGVYGMSAGGHLTLMLATTGQDANPTASDPLERVSSRITAGVAFVPPSDITSYVWSTPGLEDKYRRFPGLDISKEAAKAVSPLFFVSEDDAPCLMMSGGKDTLVLPEQGRWIHEKFDDAGVENKFIVYENSGHGLEKNLPQAVGEAIKWFDQYLK</sequence>
<feature type="domain" description="BD-FAE-like" evidence="2">
    <location>
        <begin position="78"/>
        <end position="278"/>
    </location>
</feature>
<dbReference type="InterPro" id="IPR050300">
    <property type="entry name" value="GDXG_lipolytic_enzyme"/>
</dbReference>
<name>A0A2S8FZH4_9BACT</name>
<dbReference type="AlphaFoldDB" id="A0A2S8FZH4"/>
<dbReference type="Gene3D" id="3.40.50.1820">
    <property type="entry name" value="alpha/beta hydrolase"/>
    <property type="match status" value="1"/>
</dbReference>
<gene>
    <name evidence="3" type="ORF">C5Y83_05555</name>
</gene>
<dbReference type="Proteomes" id="UP000238322">
    <property type="component" value="Unassembled WGS sequence"/>
</dbReference>
<dbReference type="EMBL" id="PUHY01000005">
    <property type="protein sequence ID" value="PQO37411.1"/>
    <property type="molecule type" value="Genomic_DNA"/>
</dbReference>
<keyword evidence="1 3" id="KW-0378">Hydrolase</keyword>
<dbReference type="InterPro" id="IPR029058">
    <property type="entry name" value="AB_hydrolase_fold"/>
</dbReference>
<comment type="caution">
    <text evidence="3">The sequence shown here is derived from an EMBL/GenBank/DDBJ whole genome shotgun (WGS) entry which is preliminary data.</text>
</comment>
<dbReference type="PANTHER" id="PTHR48081">
    <property type="entry name" value="AB HYDROLASE SUPERFAMILY PROTEIN C4A8.06C"/>
    <property type="match status" value="1"/>
</dbReference>
<proteinExistence type="predicted"/>
<accession>A0A2S8FZH4</accession>
<dbReference type="Pfam" id="PF20434">
    <property type="entry name" value="BD-FAE"/>
    <property type="match status" value="1"/>
</dbReference>
<evidence type="ECO:0000259" key="2">
    <source>
        <dbReference type="Pfam" id="PF20434"/>
    </source>
</evidence>
<reference evidence="3 4" key="1">
    <citation type="submission" date="2018-02" db="EMBL/GenBank/DDBJ databases">
        <title>Comparative genomes isolates from brazilian mangrove.</title>
        <authorList>
            <person name="Araujo J.E."/>
            <person name="Taketani R.G."/>
            <person name="Silva M.C.P."/>
            <person name="Loureco M.V."/>
            <person name="Andreote F.D."/>
        </authorList>
    </citation>
    <scope>NUCLEOTIDE SEQUENCE [LARGE SCALE GENOMIC DNA]</scope>
    <source>
        <strain evidence="3 4">Hex-1 MGV</strain>
    </source>
</reference>